<protein>
    <submittedName>
        <fullName evidence="1">Uncharacterized protein</fullName>
    </submittedName>
</protein>
<comment type="caution">
    <text evidence="1">The sequence shown here is derived from an EMBL/GenBank/DDBJ whole genome shotgun (WGS) entry which is preliminary data.</text>
</comment>
<accession>A0A0F9E976</accession>
<gene>
    <name evidence="1" type="ORF">LCGC14_2104000</name>
</gene>
<dbReference type="AlphaFoldDB" id="A0A0F9E976"/>
<dbReference type="EMBL" id="LAZR01025869">
    <property type="protein sequence ID" value="KKL70529.1"/>
    <property type="molecule type" value="Genomic_DNA"/>
</dbReference>
<sequence length="62" mass="7526">MKTNFKELTQVDELMKRWHPDCMMQYVIQSSSFEKEDTKLFIVRKKSWIKNLDSIIIVPLTY</sequence>
<name>A0A0F9E976_9ZZZZ</name>
<evidence type="ECO:0000313" key="1">
    <source>
        <dbReference type="EMBL" id="KKL70529.1"/>
    </source>
</evidence>
<reference evidence="1" key="1">
    <citation type="journal article" date="2015" name="Nature">
        <title>Complex archaea that bridge the gap between prokaryotes and eukaryotes.</title>
        <authorList>
            <person name="Spang A."/>
            <person name="Saw J.H."/>
            <person name="Jorgensen S.L."/>
            <person name="Zaremba-Niedzwiedzka K."/>
            <person name="Martijn J."/>
            <person name="Lind A.E."/>
            <person name="van Eijk R."/>
            <person name="Schleper C."/>
            <person name="Guy L."/>
            <person name="Ettema T.J."/>
        </authorList>
    </citation>
    <scope>NUCLEOTIDE SEQUENCE</scope>
</reference>
<proteinExistence type="predicted"/>
<organism evidence="1">
    <name type="scientific">marine sediment metagenome</name>
    <dbReference type="NCBI Taxonomy" id="412755"/>
    <lineage>
        <taxon>unclassified sequences</taxon>
        <taxon>metagenomes</taxon>
        <taxon>ecological metagenomes</taxon>
    </lineage>
</organism>